<dbReference type="Proteomes" id="UP000790787">
    <property type="component" value="Chromosome 22"/>
</dbReference>
<evidence type="ECO:0000313" key="3">
    <source>
        <dbReference type="RefSeq" id="XP_016446666.1"/>
    </source>
</evidence>
<dbReference type="OMA" id="GAREDCA"/>
<dbReference type="OrthoDB" id="294702at2759"/>
<dbReference type="GO" id="GO:0016787">
    <property type="term" value="F:hydrolase activity"/>
    <property type="evidence" value="ECO:0007669"/>
    <property type="project" value="UniProtKB-ARBA"/>
</dbReference>
<reference evidence="2" key="1">
    <citation type="journal article" date="2014" name="Nat. Commun.">
        <title>The tobacco genome sequence and its comparison with those of tomato and potato.</title>
        <authorList>
            <person name="Sierro N."/>
            <person name="Battey J.N."/>
            <person name="Ouadi S."/>
            <person name="Bakaher N."/>
            <person name="Bovet L."/>
            <person name="Willig A."/>
            <person name="Goepfert S."/>
            <person name="Peitsch M.C."/>
            <person name="Ivanov N.V."/>
        </authorList>
    </citation>
    <scope>NUCLEOTIDE SEQUENCE [LARGE SCALE GENOMIC DNA]</scope>
</reference>
<dbReference type="SUPFAM" id="SSF53474">
    <property type="entry name" value="alpha/beta-Hydrolases"/>
    <property type="match status" value="1"/>
</dbReference>
<proteinExistence type="predicted"/>
<dbReference type="GeneID" id="107771738"/>
<reference evidence="3" key="2">
    <citation type="submission" date="2025-08" db="UniProtKB">
        <authorList>
            <consortium name="RefSeq"/>
        </authorList>
    </citation>
    <scope>IDENTIFICATION</scope>
</reference>
<dbReference type="InterPro" id="IPR029058">
    <property type="entry name" value="AB_hydrolase_fold"/>
</dbReference>
<dbReference type="Gene3D" id="3.40.50.1820">
    <property type="entry name" value="alpha/beta hydrolase"/>
    <property type="match status" value="1"/>
</dbReference>
<dbReference type="Pfam" id="PF00561">
    <property type="entry name" value="Abhydrolase_1"/>
    <property type="match status" value="1"/>
</dbReference>
<dbReference type="AlphaFoldDB" id="A0A1S3Y3G2"/>
<evidence type="ECO:0000313" key="2">
    <source>
        <dbReference type="Proteomes" id="UP000790787"/>
    </source>
</evidence>
<dbReference type="PaxDb" id="4097-A0A1S3Y3G2"/>
<dbReference type="InterPro" id="IPR000073">
    <property type="entry name" value="AB_hydrolase_1"/>
</dbReference>
<dbReference type="PANTHER" id="PTHR45763:SF26">
    <property type="entry name" value="AB HYDROLASE-1 DOMAIN-CONTAINING PROTEIN"/>
    <property type="match status" value="1"/>
</dbReference>
<dbReference type="KEGG" id="nta:107771738"/>
<accession>A0A1S3Y3G2</accession>
<keyword evidence="2" id="KW-1185">Reference proteome</keyword>
<protein>
    <recommendedName>
        <fullName evidence="1">AB hydrolase-1 domain-containing protein</fullName>
    </recommendedName>
</protein>
<dbReference type="RefSeq" id="XP_016446666.1">
    <property type="nucleotide sequence ID" value="XM_016591180.1"/>
</dbReference>
<evidence type="ECO:0000259" key="1">
    <source>
        <dbReference type="Pfam" id="PF00561"/>
    </source>
</evidence>
<dbReference type="PANTHER" id="PTHR45763">
    <property type="entry name" value="HYDROLASE, ALPHA/BETA FOLD FAMILY PROTEIN, EXPRESSED-RELATED"/>
    <property type="match status" value="1"/>
</dbReference>
<organism evidence="2 3">
    <name type="scientific">Nicotiana tabacum</name>
    <name type="common">Common tobacco</name>
    <dbReference type="NCBI Taxonomy" id="4097"/>
    <lineage>
        <taxon>Eukaryota</taxon>
        <taxon>Viridiplantae</taxon>
        <taxon>Streptophyta</taxon>
        <taxon>Embryophyta</taxon>
        <taxon>Tracheophyta</taxon>
        <taxon>Spermatophyta</taxon>
        <taxon>Magnoliopsida</taxon>
        <taxon>eudicotyledons</taxon>
        <taxon>Gunneridae</taxon>
        <taxon>Pentapetalae</taxon>
        <taxon>asterids</taxon>
        <taxon>lamiids</taxon>
        <taxon>Solanales</taxon>
        <taxon>Solanaceae</taxon>
        <taxon>Nicotianoideae</taxon>
        <taxon>Nicotianeae</taxon>
        <taxon>Nicotiana</taxon>
    </lineage>
</organism>
<sequence>MPHLKKNLQSLPSNCAGCLTNKPSKSSTQPADDKSSRIRLRDGRYLAYRETGVAKNMSSYKVIVAHGLNDSKEINYPECQELKNEIGIYLVQYDRPGYGESDPNPDRSSKNEASDIEELADQLELGPKFYIIAISAGCYSGWSCLKHIPQRLAGVALVVSPINYTWPSLPKDMIKDDPRKNMIGKLVWLGKNAPGLLYCIHILSSSLKRRGNAQETNKNLTNHDVEILKNRQQKLAGQERMRRRDFNTVVRDLVVVSGKWDFDPLELSNTFSQDDSCVHIWQGNEDPLVPFQIQRYVIKKLQWIKYHEVPYGGHHLLYDKNLWEAILRSLLLGDGSNQYEPKLDD</sequence>
<name>A0A1S3Y3G2_TOBAC</name>
<gene>
    <name evidence="3" type="primary">LOC107771738</name>
</gene>